<dbReference type="InterPro" id="IPR050490">
    <property type="entry name" value="Bact_solute-bd_prot1"/>
</dbReference>
<dbReference type="PROSITE" id="PS51257">
    <property type="entry name" value="PROKAR_LIPOPROTEIN"/>
    <property type="match status" value="1"/>
</dbReference>
<proteinExistence type="predicted"/>
<keyword evidence="5" id="KW-1185">Reference proteome</keyword>
<feature type="chain" id="PRO_5036918447" description="Extracellular solute-binding protein" evidence="3">
    <location>
        <begin position="25"/>
        <end position="440"/>
    </location>
</feature>
<feature type="compositionally biased region" description="Low complexity" evidence="2">
    <location>
        <begin position="27"/>
        <end position="50"/>
    </location>
</feature>
<name>A0A917DX22_9BACL</name>
<organism evidence="4 5">
    <name type="scientific">Paenibacillus nasutitermitis</name>
    <dbReference type="NCBI Taxonomy" id="1652958"/>
    <lineage>
        <taxon>Bacteria</taxon>
        <taxon>Bacillati</taxon>
        <taxon>Bacillota</taxon>
        <taxon>Bacilli</taxon>
        <taxon>Bacillales</taxon>
        <taxon>Paenibacillaceae</taxon>
        <taxon>Paenibacillus</taxon>
    </lineage>
</organism>
<dbReference type="PANTHER" id="PTHR43649">
    <property type="entry name" value="ARABINOSE-BINDING PROTEIN-RELATED"/>
    <property type="match status" value="1"/>
</dbReference>
<reference evidence="4" key="2">
    <citation type="submission" date="2020-09" db="EMBL/GenBank/DDBJ databases">
        <authorList>
            <person name="Sun Q."/>
            <person name="Zhou Y."/>
        </authorList>
    </citation>
    <scope>NUCLEOTIDE SEQUENCE</scope>
    <source>
        <strain evidence="4">CGMCC 1.15178</strain>
    </source>
</reference>
<comment type="caution">
    <text evidence="4">The sequence shown here is derived from an EMBL/GenBank/DDBJ whole genome shotgun (WGS) entry which is preliminary data.</text>
</comment>
<evidence type="ECO:0000313" key="4">
    <source>
        <dbReference type="EMBL" id="GGD79791.1"/>
    </source>
</evidence>
<dbReference type="EMBL" id="BMHP01000003">
    <property type="protein sequence ID" value="GGD79791.1"/>
    <property type="molecule type" value="Genomic_DNA"/>
</dbReference>
<dbReference type="SUPFAM" id="SSF53850">
    <property type="entry name" value="Periplasmic binding protein-like II"/>
    <property type="match status" value="1"/>
</dbReference>
<dbReference type="AlphaFoldDB" id="A0A917DX22"/>
<evidence type="ECO:0000256" key="1">
    <source>
        <dbReference type="ARBA" id="ARBA00022729"/>
    </source>
</evidence>
<evidence type="ECO:0000313" key="5">
    <source>
        <dbReference type="Proteomes" id="UP000612456"/>
    </source>
</evidence>
<evidence type="ECO:0000256" key="3">
    <source>
        <dbReference type="SAM" id="SignalP"/>
    </source>
</evidence>
<sequence>MKKRFSIVLIIVLAIAVIAGCSGGNNGNTNSPPSPANSQPPANSDASDPPANEPAPDSPVVNDAKATISIAWVADEAYADLMTKNEIIKEKFPNVTFEFHVVGDLEKMVTAKEQIDIINYGDDGFLQLDQWGLLGDLTESIQAANIDLGTYPPELIERLKKLGPNGELYALPEITNPGKTFWAMVYNKDIFDKFAVSYPTDGMTWDEVIELAKNFNRTDGGVQYRGVEMMLNFDYLMYSINPEFKVTDGKIDLSDPKWKQIFTTSKAAYEANGGWLPWPGYPNNWPVDKTTAMYVGVTTPMLHDSQNFPDLNWDVVTFPSFEKGKPTVPLFLGTFVVPPTSKNKELALQVIQAFNSPELVAQKPGTDKWDNEILKTKNQNGFTNIPPSPFLQTLDIQKSKIWDVMRPLMEEYLTKNVDVNTILQRAQEGLQKNYDLAQNQ</sequence>
<accession>A0A917DX22</accession>
<feature type="region of interest" description="Disordered" evidence="2">
    <location>
        <begin position="27"/>
        <end position="61"/>
    </location>
</feature>
<gene>
    <name evidence="4" type="ORF">GCM10010911_42360</name>
</gene>
<dbReference type="PANTHER" id="PTHR43649:SF33">
    <property type="entry name" value="POLYGALACTURONAN_RHAMNOGALACTURONAN-BINDING PROTEIN YTCQ"/>
    <property type="match status" value="1"/>
</dbReference>
<feature type="signal peptide" evidence="3">
    <location>
        <begin position="1"/>
        <end position="24"/>
    </location>
</feature>
<protein>
    <recommendedName>
        <fullName evidence="6">Extracellular solute-binding protein</fullName>
    </recommendedName>
</protein>
<keyword evidence="1 3" id="KW-0732">Signal</keyword>
<reference evidence="4" key="1">
    <citation type="journal article" date="2014" name="Int. J. Syst. Evol. Microbiol.">
        <title>Complete genome sequence of Corynebacterium casei LMG S-19264T (=DSM 44701T), isolated from a smear-ripened cheese.</title>
        <authorList>
            <consortium name="US DOE Joint Genome Institute (JGI-PGF)"/>
            <person name="Walter F."/>
            <person name="Albersmeier A."/>
            <person name="Kalinowski J."/>
            <person name="Ruckert C."/>
        </authorList>
    </citation>
    <scope>NUCLEOTIDE SEQUENCE</scope>
    <source>
        <strain evidence="4">CGMCC 1.15178</strain>
    </source>
</reference>
<dbReference type="Gene3D" id="3.40.190.10">
    <property type="entry name" value="Periplasmic binding protein-like II"/>
    <property type="match status" value="1"/>
</dbReference>
<dbReference type="RefSeq" id="WP_188994647.1">
    <property type="nucleotide sequence ID" value="NZ_BMHP01000003.1"/>
</dbReference>
<evidence type="ECO:0000256" key="2">
    <source>
        <dbReference type="SAM" id="MobiDB-lite"/>
    </source>
</evidence>
<evidence type="ECO:0008006" key="6">
    <source>
        <dbReference type="Google" id="ProtNLM"/>
    </source>
</evidence>
<dbReference type="Proteomes" id="UP000612456">
    <property type="component" value="Unassembled WGS sequence"/>
</dbReference>